<reference evidence="1 2" key="1">
    <citation type="submission" date="2016-12" db="EMBL/GenBank/DDBJ databases">
        <authorList>
            <person name="Song W.-J."/>
            <person name="Kurnit D.M."/>
        </authorList>
    </citation>
    <scope>NUCLEOTIDE SEQUENCE [LARGE SCALE GENOMIC DNA]</scope>
    <source>
        <strain evidence="1 2">STM7296</strain>
    </source>
</reference>
<dbReference type="AlphaFoldDB" id="A0A1N7RUA9"/>
<accession>A0A1N7RUA9</accession>
<keyword evidence="2" id="KW-1185">Reference proteome</keyword>
<sequence length="88" mass="9458">MGSFTPAAFCYGRGEKMSRDRTPGRLGSSATLVGPRAQMWVLRAPRARPGAIDGAARLSVWAGCRICVLFHRVQCWKAAAGRIAALLV</sequence>
<organism evidence="1 2">
    <name type="scientific">Paraburkholderia ribeironis</name>
    <dbReference type="NCBI Taxonomy" id="1247936"/>
    <lineage>
        <taxon>Bacteria</taxon>
        <taxon>Pseudomonadati</taxon>
        <taxon>Pseudomonadota</taxon>
        <taxon>Betaproteobacteria</taxon>
        <taxon>Burkholderiales</taxon>
        <taxon>Burkholderiaceae</taxon>
        <taxon>Paraburkholderia</taxon>
    </lineage>
</organism>
<gene>
    <name evidence="1" type="ORF">BN2475_170011</name>
</gene>
<evidence type="ECO:0000313" key="2">
    <source>
        <dbReference type="Proteomes" id="UP000187012"/>
    </source>
</evidence>
<dbReference type="STRING" id="1247936.BN2475_170011"/>
<dbReference type="EMBL" id="CYGX02000017">
    <property type="protein sequence ID" value="SIT38698.1"/>
    <property type="molecule type" value="Genomic_DNA"/>
</dbReference>
<evidence type="ECO:0000313" key="1">
    <source>
        <dbReference type="EMBL" id="SIT38698.1"/>
    </source>
</evidence>
<dbReference type="Proteomes" id="UP000187012">
    <property type="component" value="Unassembled WGS sequence"/>
</dbReference>
<proteinExistence type="predicted"/>
<protein>
    <submittedName>
        <fullName evidence="1">Uncharacterized protein</fullName>
    </submittedName>
</protein>
<name>A0A1N7RUA9_9BURK</name>